<gene>
    <name evidence="5" type="primary">recX</name>
    <name evidence="10" type="ORF">EDC03_0289</name>
</gene>
<dbReference type="InParanoid" id="A0A3N1HT31"/>
<feature type="domain" description="RecX third three-helical" evidence="8">
    <location>
        <begin position="161"/>
        <end position="205"/>
    </location>
</feature>
<dbReference type="InterPro" id="IPR053925">
    <property type="entry name" value="RecX_HTH_3rd"/>
</dbReference>
<feature type="compositionally biased region" description="Basic residues" evidence="6">
    <location>
        <begin position="12"/>
        <end position="24"/>
    </location>
</feature>
<dbReference type="GO" id="GO:0006282">
    <property type="term" value="P:regulation of DNA repair"/>
    <property type="evidence" value="ECO:0007669"/>
    <property type="project" value="UniProtKB-UniRule"/>
</dbReference>
<dbReference type="PANTHER" id="PTHR33602:SF1">
    <property type="entry name" value="REGULATORY PROTEIN RECX FAMILY PROTEIN"/>
    <property type="match status" value="1"/>
</dbReference>
<keyword evidence="11" id="KW-1185">Reference proteome</keyword>
<dbReference type="PANTHER" id="PTHR33602">
    <property type="entry name" value="REGULATORY PROTEIN RECX FAMILY PROTEIN"/>
    <property type="match status" value="1"/>
</dbReference>
<name>A0A3N1HT31_9ACTN</name>
<feature type="domain" description="RecX second three-helical" evidence="7">
    <location>
        <begin position="111"/>
        <end position="151"/>
    </location>
</feature>
<evidence type="ECO:0000313" key="11">
    <source>
        <dbReference type="Proteomes" id="UP000276232"/>
    </source>
</evidence>
<dbReference type="Pfam" id="PF21981">
    <property type="entry name" value="RecX_HTH3"/>
    <property type="match status" value="1"/>
</dbReference>
<comment type="function">
    <text evidence="5">Modulates RecA activity.</text>
</comment>
<evidence type="ECO:0000313" key="10">
    <source>
        <dbReference type="EMBL" id="ROP45684.1"/>
    </source>
</evidence>
<evidence type="ECO:0000259" key="8">
    <source>
        <dbReference type="Pfam" id="PF21981"/>
    </source>
</evidence>
<feature type="compositionally biased region" description="Basic and acidic residues" evidence="6">
    <location>
        <begin position="1"/>
        <end position="10"/>
    </location>
</feature>
<evidence type="ECO:0000256" key="1">
    <source>
        <dbReference type="ARBA" id="ARBA00004496"/>
    </source>
</evidence>
<feature type="compositionally biased region" description="Pro residues" evidence="6">
    <location>
        <begin position="30"/>
        <end position="40"/>
    </location>
</feature>
<reference evidence="10 11" key="1">
    <citation type="journal article" date="2015" name="Stand. Genomic Sci.">
        <title>Genomic Encyclopedia of Bacterial and Archaeal Type Strains, Phase III: the genomes of soil and plant-associated and newly described type strains.</title>
        <authorList>
            <person name="Whitman W.B."/>
            <person name="Woyke T."/>
            <person name="Klenk H.P."/>
            <person name="Zhou Y."/>
            <person name="Lilburn T.G."/>
            <person name="Beck B.J."/>
            <person name="De Vos P."/>
            <person name="Vandamme P."/>
            <person name="Eisen J.A."/>
            <person name="Garrity G."/>
            <person name="Hugenholtz P."/>
            <person name="Kyrpides N.C."/>
        </authorList>
    </citation>
    <scope>NUCLEOTIDE SEQUENCE [LARGE SCALE GENOMIC DNA]</scope>
    <source>
        <strain evidence="10 11">CECT 7306</strain>
    </source>
</reference>
<evidence type="ECO:0000259" key="9">
    <source>
        <dbReference type="Pfam" id="PF21982"/>
    </source>
</evidence>
<evidence type="ECO:0000256" key="3">
    <source>
        <dbReference type="ARBA" id="ARBA00018111"/>
    </source>
</evidence>
<evidence type="ECO:0000259" key="7">
    <source>
        <dbReference type="Pfam" id="PF02631"/>
    </source>
</evidence>
<dbReference type="Proteomes" id="UP000276232">
    <property type="component" value="Unassembled WGS sequence"/>
</dbReference>
<evidence type="ECO:0000256" key="4">
    <source>
        <dbReference type="ARBA" id="ARBA00022490"/>
    </source>
</evidence>
<protein>
    <recommendedName>
        <fullName evidence="3 5">Regulatory protein RecX</fullName>
    </recommendedName>
</protein>
<dbReference type="Pfam" id="PF21982">
    <property type="entry name" value="RecX_HTH1"/>
    <property type="match status" value="1"/>
</dbReference>
<accession>A0A3N1HT31</accession>
<dbReference type="EMBL" id="RJKN01000001">
    <property type="protein sequence ID" value="ROP45684.1"/>
    <property type="molecule type" value="Genomic_DNA"/>
</dbReference>
<feature type="domain" description="RecX first three-helical" evidence="9">
    <location>
        <begin position="65"/>
        <end position="104"/>
    </location>
</feature>
<dbReference type="Gene3D" id="1.10.10.10">
    <property type="entry name" value="Winged helix-like DNA-binding domain superfamily/Winged helix DNA-binding domain"/>
    <property type="match status" value="2"/>
</dbReference>
<evidence type="ECO:0000256" key="5">
    <source>
        <dbReference type="HAMAP-Rule" id="MF_01114"/>
    </source>
</evidence>
<organism evidence="10 11">
    <name type="scientific">Pseudokineococcus lusitanus</name>
    <dbReference type="NCBI Taxonomy" id="763993"/>
    <lineage>
        <taxon>Bacteria</taxon>
        <taxon>Bacillati</taxon>
        <taxon>Actinomycetota</taxon>
        <taxon>Actinomycetes</taxon>
        <taxon>Kineosporiales</taxon>
        <taxon>Kineosporiaceae</taxon>
        <taxon>Pseudokineococcus</taxon>
    </lineage>
</organism>
<dbReference type="AlphaFoldDB" id="A0A3N1HT31"/>
<comment type="subcellular location">
    <subcellularLocation>
        <location evidence="1 5">Cytoplasm</location>
    </subcellularLocation>
</comment>
<dbReference type="HAMAP" id="MF_01114">
    <property type="entry name" value="RecX"/>
    <property type="match status" value="1"/>
</dbReference>
<evidence type="ECO:0000256" key="6">
    <source>
        <dbReference type="SAM" id="MobiDB-lite"/>
    </source>
</evidence>
<comment type="similarity">
    <text evidence="2 5">Belongs to the RecX family.</text>
</comment>
<dbReference type="GO" id="GO:0005737">
    <property type="term" value="C:cytoplasm"/>
    <property type="evidence" value="ECO:0007669"/>
    <property type="project" value="UniProtKB-SubCell"/>
</dbReference>
<proteinExistence type="inferred from homology"/>
<keyword evidence="4 5" id="KW-0963">Cytoplasm</keyword>
<dbReference type="InterPro" id="IPR003783">
    <property type="entry name" value="Regulatory_RecX"/>
</dbReference>
<dbReference type="InterPro" id="IPR036388">
    <property type="entry name" value="WH-like_DNA-bd_sf"/>
</dbReference>
<evidence type="ECO:0000256" key="2">
    <source>
        <dbReference type="ARBA" id="ARBA00009695"/>
    </source>
</evidence>
<feature type="region of interest" description="Disordered" evidence="6">
    <location>
        <begin position="1"/>
        <end position="63"/>
    </location>
</feature>
<dbReference type="Pfam" id="PF02631">
    <property type="entry name" value="RecX_HTH2"/>
    <property type="match status" value="1"/>
</dbReference>
<sequence>MSAEGGEGRGGRPGRRRPGARRRTGASSPPSGPRDAPGPPGAGEGAAGDEGPRAAEPPADPVAVARGIALRQLAMAPRSRGELAAAMARKGVEEPVVEQVLDRLTEVGLVDDVAYADMLVRSRQETRGLARRALLHELRTKGVEDDVARGAVADVSDEDERAGAERVVERKMRATRGLDEQVRLRRLAGVLARKGYPPGVAYAVVREALDAERDG</sequence>
<feature type="compositionally biased region" description="Low complexity" evidence="6">
    <location>
        <begin position="54"/>
        <end position="63"/>
    </location>
</feature>
<dbReference type="InterPro" id="IPR053926">
    <property type="entry name" value="RecX_HTH_1st"/>
</dbReference>
<dbReference type="InterPro" id="IPR053924">
    <property type="entry name" value="RecX_HTH_2nd"/>
</dbReference>
<comment type="caution">
    <text evidence="10">The sequence shown here is derived from an EMBL/GenBank/DDBJ whole genome shotgun (WGS) entry which is preliminary data.</text>
</comment>